<dbReference type="Proteomes" id="UP000007013">
    <property type="component" value="Chromosome"/>
</dbReference>
<dbReference type="InterPro" id="IPR002187">
    <property type="entry name" value="N-reg_PII"/>
</dbReference>
<accession>B1ZPZ6</accession>
<dbReference type="eggNOG" id="COG0347">
    <property type="taxonomic scope" value="Bacteria"/>
</dbReference>
<dbReference type="SUPFAM" id="SSF54913">
    <property type="entry name" value="GlnB-like"/>
    <property type="match status" value="1"/>
</dbReference>
<protein>
    <submittedName>
        <fullName evidence="1">Nitrogen regulatory protein P-II</fullName>
    </submittedName>
</protein>
<name>B1ZPZ6_OPITP</name>
<dbReference type="STRING" id="452637.Oter_4446"/>
<evidence type="ECO:0000313" key="2">
    <source>
        <dbReference type="Proteomes" id="UP000007013"/>
    </source>
</evidence>
<dbReference type="Gene3D" id="3.30.70.120">
    <property type="match status" value="1"/>
</dbReference>
<sequence length="114" mass="12057">MKTIISFIRPSKEEAVRDALHNVPDLTGASFSDVRGFGRGGRHGHSPDEEAEALLGTARKVRVEVMVPDDRVEALTRAIAAAAQTGNRGDGKVYVMPLESAVRVSSGETGNAAV</sequence>
<dbReference type="Pfam" id="PF00543">
    <property type="entry name" value="P-II"/>
    <property type="match status" value="1"/>
</dbReference>
<reference evidence="1 2" key="1">
    <citation type="journal article" date="2011" name="J. Bacteriol.">
        <title>Genome sequence of the verrucomicrobium Opitutus terrae PB90-1, an abundant inhabitant of rice paddy soil ecosystems.</title>
        <authorList>
            <person name="van Passel M.W."/>
            <person name="Kant R."/>
            <person name="Palva A."/>
            <person name="Copeland A."/>
            <person name="Lucas S."/>
            <person name="Lapidus A."/>
            <person name="Glavina del Rio T."/>
            <person name="Pitluck S."/>
            <person name="Goltsman E."/>
            <person name="Clum A."/>
            <person name="Sun H."/>
            <person name="Schmutz J."/>
            <person name="Larimer F.W."/>
            <person name="Land M.L."/>
            <person name="Hauser L."/>
            <person name="Kyrpides N."/>
            <person name="Mikhailova N."/>
            <person name="Richardson P.P."/>
            <person name="Janssen P.H."/>
            <person name="de Vos W.M."/>
            <person name="Smidt H."/>
        </authorList>
    </citation>
    <scope>NUCLEOTIDE SEQUENCE [LARGE SCALE GENOMIC DNA]</scope>
    <source>
        <strain evidence="2">DSM 11246 / JCM 15787 / PB90-1</strain>
    </source>
</reference>
<dbReference type="HOGENOM" id="CLU_082268_0_1_0"/>
<dbReference type="EMBL" id="CP001032">
    <property type="protein sequence ID" value="ACB77717.1"/>
    <property type="molecule type" value="Genomic_DNA"/>
</dbReference>
<dbReference type="GO" id="GO:0030234">
    <property type="term" value="F:enzyme regulator activity"/>
    <property type="evidence" value="ECO:0007669"/>
    <property type="project" value="InterPro"/>
</dbReference>
<dbReference type="AlphaFoldDB" id="B1ZPZ6"/>
<dbReference type="InterPro" id="IPR011322">
    <property type="entry name" value="N-reg_PII-like_a/b"/>
</dbReference>
<dbReference type="PRINTS" id="PR00340">
    <property type="entry name" value="PIIGLNB"/>
</dbReference>
<dbReference type="GO" id="GO:0006808">
    <property type="term" value="P:regulation of nitrogen utilization"/>
    <property type="evidence" value="ECO:0007669"/>
    <property type="project" value="InterPro"/>
</dbReference>
<dbReference type="PANTHER" id="PTHR30115">
    <property type="entry name" value="NITROGEN REGULATORY PROTEIN P-II"/>
    <property type="match status" value="1"/>
</dbReference>
<dbReference type="KEGG" id="ote:Oter_4446"/>
<organism evidence="1 2">
    <name type="scientific">Opitutus terrae (strain DSM 11246 / JCM 15787 / PB90-1)</name>
    <dbReference type="NCBI Taxonomy" id="452637"/>
    <lineage>
        <taxon>Bacteria</taxon>
        <taxon>Pseudomonadati</taxon>
        <taxon>Verrucomicrobiota</taxon>
        <taxon>Opitutia</taxon>
        <taxon>Opitutales</taxon>
        <taxon>Opitutaceae</taxon>
        <taxon>Opitutus</taxon>
    </lineage>
</organism>
<dbReference type="SMART" id="SM00938">
    <property type="entry name" value="P-II"/>
    <property type="match status" value="1"/>
</dbReference>
<dbReference type="PANTHER" id="PTHR30115:SF11">
    <property type="entry name" value="NITROGEN REGULATORY PROTEIN P-II HOMOLOG"/>
    <property type="match status" value="1"/>
</dbReference>
<dbReference type="OrthoDB" id="196305at2"/>
<dbReference type="InterPro" id="IPR015867">
    <property type="entry name" value="N-reg_PII/ATP_PRibTrfase_C"/>
</dbReference>
<proteinExistence type="predicted"/>
<dbReference type="GO" id="GO:0005829">
    <property type="term" value="C:cytosol"/>
    <property type="evidence" value="ECO:0007669"/>
    <property type="project" value="TreeGrafter"/>
</dbReference>
<keyword evidence="2" id="KW-1185">Reference proteome</keyword>
<dbReference type="RefSeq" id="WP_012377231.1">
    <property type="nucleotide sequence ID" value="NC_010571.1"/>
</dbReference>
<evidence type="ECO:0000313" key="1">
    <source>
        <dbReference type="EMBL" id="ACB77717.1"/>
    </source>
</evidence>
<dbReference type="GO" id="GO:0005524">
    <property type="term" value="F:ATP binding"/>
    <property type="evidence" value="ECO:0007669"/>
    <property type="project" value="TreeGrafter"/>
</dbReference>
<dbReference type="PROSITE" id="PS51343">
    <property type="entry name" value="PII_GLNB_DOM"/>
    <property type="match status" value="1"/>
</dbReference>
<gene>
    <name evidence="1" type="ordered locus">Oter_4446</name>
</gene>